<feature type="transmembrane region" description="Helical" evidence="5">
    <location>
        <begin position="38"/>
        <end position="60"/>
    </location>
</feature>
<evidence type="ECO:0000313" key="7">
    <source>
        <dbReference type="Proteomes" id="UP000218615"/>
    </source>
</evidence>
<proteinExistence type="predicted"/>
<keyword evidence="4 5" id="KW-0472">Membrane</keyword>
<dbReference type="GO" id="GO:0012505">
    <property type="term" value="C:endomembrane system"/>
    <property type="evidence" value="ECO:0007669"/>
    <property type="project" value="UniProtKB-SubCell"/>
</dbReference>
<keyword evidence="7" id="KW-1185">Reference proteome</keyword>
<dbReference type="AlphaFoldDB" id="A0A284VN10"/>
<dbReference type="Gene3D" id="1.20.120.1630">
    <property type="match status" value="1"/>
</dbReference>
<name>A0A284VN10_9EURY</name>
<feature type="transmembrane region" description="Helical" evidence="5">
    <location>
        <begin position="6"/>
        <end position="26"/>
    </location>
</feature>
<keyword evidence="6" id="KW-0489">Methyltransferase</keyword>
<protein>
    <submittedName>
        <fullName evidence="6">Isoprenylcysteine carboxyl methyltransferase</fullName>
    </submittedName>
</protein>
<organism evidence="6 7">
    <name type="scientific">Candidatus Methanoperedens nitratireducens</name>
    <dbReference type="NCBI Taxonomy" id="1392998"/>
    <lineage>
        <taxon>Archaea</taxon>
        <taxon>Methanobacteriati</taxon>
        <taxon>Methanobacteriota</taxon>
        <taxon>Stenosarchaea group</taxon>
        <taxon>Methanomicrobia</taxon>
        <taxon>Methanosarcinales</taxon>
        <taxon>ANME-2 cluster</taxon>
        <taxon>Candidatus Methanoperedentaceae</taxon>
        <taxon>Candidatus Methanoperedens</taxon>
    </lineage>
</organism>
<dbReference type="Proteomes" id="UP000218615">
    <property type="component" value="Unassembled WGS sequence"/>
</dbReference>
<dbReference type="GO" id="GO:0008168">
    <property type="term" value="F:methyltransferase activity"/>
    <property type="evidence" value="ECO:0007669"/>
    <property type="project" value="UniProtKB-KW"/>
</dbReference>
<dbReference type="GO" id="GO:0032259">
    <property type="term" value="P:methylation"/>
    <property type="evidence" value="ECO:0007669"/>
    <property type="project" value="UniProtKB-KW"/>
</dbReference>
<gene>
    <name evidence="6" type="ORF">MNV_20051</name>
</gene>
<reference evidence="7" key="1">
    <citation type="submission" date="2017-06" db="EMBL/GenBank/DDBJ databases">
        <authorList>
            <person name="Cremers G."/>
        </authorList>
    </citation>
    <scope>NUCLEOTIDE SEQUENCE [LARGE SCALE GENOMIC DNA]</scope>
</reference>
<evidence type="ECO:0000256" key="2">
    <source>
        <dbReference type="ARBA" id="ARBA00022692"/>
    </source>
</evidence>
<evidence type="ECO:0000256" key="5">
    <source>
        <dbReference type="SAM" id="Phobius"/>
    </source>
</evidence>
<evidence type="ECO:0000256" key="4">
    <source>
        <dbReference type="ARBA" id="ARBA00023136"/>
    </source>
</evidence>
<feature type="transmembrane region" description="Helical" evidence="5">
    <location>
        <begin position="137"/>
        <end position="170"/>
    </location>
</feature>
<dbReference type="InterPro" id="IPR007318">
    <property type="entry name" value="Phopholipid_MeTrfase"/>
</dbReference>
<dbReference type="PANTHER" id="PTHR12714">
    <property type="entry name" value="PROTEIN-S ISOPRENYLCYSTEINE O-METHYLTRANSFERASE"/>
    <property type="match status" value="1"/>
</dbReference>
<dbReference type="STRING" id="1392998.ANME2D_02044"/>
<keyword evidence="6" id="KW-0808">Transferase</keyword>
<dbReference type="OrthoDB" id="148346at2157"/>
<keyword evidence="2 5" id="KW-0812">Transmembrane</keyword>
<evidence type="ECO:0000313" key="6">
    <source>
        <dbReference type="EMBL" id="SNQ60675.1"/>
    </source>
</evidence>
<dbReference type="EMBL" id="FZMP01000112">
    <property type="protein sequence ID" value="SNQ60675.1"/>
    <property type="molecule type" value="Genomic_DNA"/>
</dbReference>
<evidence type="ECO:0000256" key="3">
    <source>
        <dbReference type="ARBA" id="ARBA00022989"/>
    </source>
</evidence>
<feature type="transmembrane region" description="Helical" evidence="5">
    <location>
        <begin position="94"/>
        <end position="116"/>
    </location>
</feature>
<dbReference type="RefSeq" id="WP_096205107.1">
    <property type="nucleotide sequence ID" value="NZ_FZMP01000112.1"/>
</dbReference>
<accession>A0A284VN10</accession>
<comment type="subcellular location">
    <subcellularLocation>
        <location evidence="1">Endomembrane system</location>
        <topology evidence="1">Multi-pass membrane protein</topology>
    </subcellularLocation>
</comment>
<evidence type="ECO:0000256" key="1">
    <source>
        <dbReference type="ARBA" id="ARBA00004127"/>
    </source>
</evidence>
<dbReference type="Pfam" id="PF04191">
    <property type="entry name" value="PEMT"/>
    <property type="match status" value="1"/>
</dbReference>
<keyword evidence="3 5" id="KW-1133">Transmembrane helix</keyword>
<sequence>MVWYGNWAAVIASILFFTFFAVGFAYAPRKRDWKTLGIYEAFMVALFTEMFGFPLTIFFLSSILGISIQPTGETGHLIAVALDRLGILELDKGVFLVMAVSSIMILTGLALIVLGWRKIHKATGLVKDGIYRYSRHPQYLGILLITSAFIIQWPTILTVIMWPILLIMYIRLAKKEEKEMEEKFGEEYLKYKEETAMLIKIFNVKI</sequence>
<dbReference type="PANTHER" id="PTHR12714:SF9">
    <property type="entry name" value="PROTEIN-S-ISOPRENYLCYSTEINE O-METHYLTRANSFERASE"/>
    <property type="match status" value="1"/>
</dbReference>